<dbReference type="Pfam" id="PF21247">
    <property type="entry name" value="Fic-like_C"/>
    <property type="match status" value="1"/>
</dbReference>
<dbReference type="InterPro" id="IPR038461">
    <property type="entry name" value="Schlafen_AlbA_2_dom_sf"/>
</dbReference>
<dbReference type="Pfam" id="PF04326">
    <property type="entry name" value="SLFN_AlbA_2"/>
    <property type="match status" value="1"/>
</dbReference>
<dbReference type="InterPro" id="IPR007421">
    <property type="entry name" value="Schlafen_AlbA_2_dom"/>
</dbReference>
<dbReference type="InterPro" id="IPR038475">
    <property type="entry name" value="RecG_C_sf"/>
</dbReference>
<feature type="domain" description="Schlafen AlbA-2" evidence="1">
    <location>
        <begin position="15"/>
        <end position="126"/>
    </location>
</feature>
<sequence length="505" mass="57254">MRLPETLQKLIRAGENISVEFKRSRTDITKDVYETVCAFSNRDGGHIFLGVKDDGTVAGVEPDRIMQIKKDFVTTINNESKMFPPLYLTPEEYEEDGKTILYIYVPSGKTVYRSAGRIFDRNNDSDIDITDNADLVFKLYARKQNTYFVNKVYPAIPITALRKDLLERARRMTRVNTEHHAWLDMSDEEMLRSCGLILKDPDTNQEGLTLAAILLFGSDNRIMSVLPQHKTDAIFRVFNVDRYDDRDVVITNLIESYDRLIAFGQKHLNDLFVMEGIQRISARDKILREIVSNLLMHRDFSSGYVAKLVIEADKITTENANLAHGHGNLNLKTFKPFAKNPPIAKVFREIGLADELGSGMRNTYKYTKLYSGGQPTFTESDVFTITIPLSEAATASVGPTSNKSTTQVSTEVGTQVSTEVYSQVKLSTEEIQKLLDYCKEPRSRQEMQTFCGIKTAEYFRKNIIRPLVDIGLLRLTIPDKPTSSKQRYATTANGLLFAKSENRSI</sequence>
<protein>
    <submittedName>
        <fullName evidence="3">DNA binding domain-containing protein</fullName>
    </submittedName>
</protein>
<comment type="caution">
    <text evidence="3">The sequence shown here is derived from an EMBL/GenBank/DDBJ whole genome shotgun (WGS) entry which is preliminary data.</text>
</comment>
<organism evidence="3 4">
    <name type="scientific">Actinotignum urinale</name>
    <dbReference type="NCBI Taxonomy" id="190146"/>
    <lineage>
        <taxon>Bacteria</taxon>
        <taxon>Bacillati</taxon>
        <taxon>Actinomycetota</taxon>
        <taxon>Actinomycetes</taxon>
        <taxon>Actinomycetales</taxon>
        <taxon>Actinomycetaceae</taxon>
        <taxon>Actinotignum</taxon>
    </lineage>
</organism>
<dbReference type="PANTHER" id="PTHR30595:SF6">
    <property type="entry name" value="SCHLAFEN ALBA-2 DOMAIN-CONTAINING PROTEIN"/>
    <property type="match status" value="1"/>
</dbReference>
<evidence type="ECO:0000313" key="4">
    <source>
        <dbReference type="Proteomes" id="UP001281731"/>
    </source>
</evidence>
<dbReference type="Proteomes" id="UP001281731">
    <property type="component" value="Unassembled WGS sequence"/>
</dbReference>
<evidence type="ECO:0000313" key="3">
    <source>
        <dbReference type="EMBL" id="MDY5154614.1"/>
    </source>
</evidence>
<reference evidence="3" key="1">
    <citation type="submission" date="2023-10" db="EMBL/GenBank/DDBJ databases">
        <title>Whole Genome based description of the genera Actinobaculum and Actinotignum reveals a complex phylogenetic relationship within the species included in the genus Actinotignum.</title>
        <authorList>
            <person name="Jensen C.S."/>
            <person name="Dargis R."/>
            <person name="Kemp M."/>
            <person name="Christensen J.J."/>
        </authorList>
    </citation>
    <scope>NUCLEOTIDE SEQUENCE</scope>
    <source>
        <strain evidence="3">SLA_B511</strain>
    </source>
</reference>
<dbReference type="RefSeq" id="WP_320756350.1">
    <property type="nucleotide sequence ID" value="NZ_JAWNGC010000002.1"/>
</dbReference>
<dbReference type="PANTHER" id="PTHR30595">
    <property type="entry name" value="GLPR-RELATED TRANSCRIPTIONAL REPRESSOR"/>
    <property type="match status" value="1"/>
</dbReference>
<accession>A0AAW9HSF3</accession>
<dbReference type="AlphaFoldDB" id="A0AAW9HSF3"/>
<gene>
    <name evidence="3" type="ORF">R6G80_02590</name>
</gene>
<feature type="domain" description="Filamentation induced by cAMP protein Fic-like C-terminal" evidence="2">
    <location>
        <begin position="429"/>
        <end position="489"/>
    </location>
</feature>
<evidence type="ECO:0000259" key="1">
    <source>
        <dbReference type="Pfam" id="PF04326"/>
    </source>
</evidence>
<dbReference type="InterPro" id="IPR049514">
    <property type="entry name" value="Fic-like_C"/>
</dbReference>
<dbReference type="EMBL" id="JAWNGC010000002">
    <property type="protein sequence ID" value="MDY5154614.1"/>
    <property type="molecule type" value="Genomic_DNA"/>
</dbReference>
<evidence type="ECO:0000259" key="2">
    <source>
        <dbReference type="Pfam" id="PF21247"/>
    </source>
</evidence>
<dbReference type="Gene3D" id="3.30.565.60">
    <property type="match status" value="1"/>
</dbReference>
<dbReference type="Gene3D" id="3.30.950.30">
    <property type="entry name" value="Schlafen, AAA domain"/>
    <property type="match status" value="1"/>
</dbReference>
<name>A0AAW9HSF3_9ACTO</name>
<proteinExistence type="predicted"/>